<protein>
    <submittedName>
        <fullName evidence="1">Uncharacterized protein</fullName>
    </submittedName>
</protein>
<dbReference type="AlphaFoldDB" id="A0A7R9WYE3"/>
<reference evidence="1" key="1">
    <citation type="submission" date="2021-01" db="EMBL/GenBank/DDBJ databases">
        <authorList>
            <person name="Corre E."/>
            <person name="Pelletier E."/>
            <person name="Niang G."/>
            <person name="Scheremetjew M."/>
            <person name="Finn R."/>
            <person name="Kale V."/>
            <person name="Holt S."/>
            <person name="Cochrane G."/>
            <person name="Meng A."/>
            <person name="Brown T."/>
            <person name="Cohen L."/>
        </authorList>
    </citation>
    <scope>NUCLEOTIDE SEQUENCE</scope>
    <source>
        <strain evidence="1">CCMP3328</strain>
    </source>
</reference>
<gene>
    <name evidence="1" type="ORF">CAUS1442_LOCUS11333</name>
</gene>
<sequence length="362" mass="40425">MTLMDKAKKKIKAKEAEIKGKSWLSNVKTEDGAWKDLQGWKDHFEPKTVPTDQQIARQNKVKAKAMDVAMVKLEDGVSAELIKAILEITSTVLEKIIETISSHKDPAHDAIRRILKSIDIVVLSFRFETKSNKHQVAHIRQQACSELLDIVHPLITNSKDALQMLSKTLRQHFASQRDQMPSIVSSRVRLMIGQANAQLDERVDDKIAKTQATVKDHVAKAVGMGAPPAAGAHEERAKEDALATAAVVRQRKDEAVVQFASMLETMIVSRLMLLDEQISECMDRLLAQVEMAIGMYTFKGPSIVKNKKSPSSKEEAEEHMLATLKQQYKETKAHIKSEIGAMLSMMKAFVNDDDNDEDDEGS</sequence>
<name>A0A7R9WYE3_9STRA</name>
<dbReference type="EMBL" id="HBEF01018328">
    <property type="protein sequence ID" value="CAD8339200.1"/>
    <property type="molecule type" value="Transcribed_RNA"/>
</dbReference>
<organism evidence="1">
    <name type="scientific">Craspedostauros australis</name>
    <dbReference type="NCBI Taxonomy" id="1486917"/>
    <lineage>
        <taxon>Eukaryota</taxon>
        <taxon>Sar</taxon>
        <taxon>Stramenopiles</taxon>
        <taxon>Ochrophyta</taxon>
        <taxon>Bacillariophyta</taxon>
        <taxon>Bacillariophyceae</taxon>
        <taxon>Bacillariophycidae</taxon>
        <taxon>Naviculales</taxon>
        <taxon>Naviculaceae</taxon>
        <taxon>Craspedostauros</taxon>
    </lineage>
</organism>
<evidence type="ECO:0000313" key="1">
    <source>
        <dbReference type="EMBL" id="CAD8339200.1"/>
    </source>
</evidence>
<proteinExistence type="predicted"/>
<accession>A0A7R9WYE3</accession>